<evidence type="ECO:0000256" key="6">
    <source>
        <dbReference type="SAM" id="MobiDB-lite"/>
    </source>
</evidence>
<comment type="caution">
    <text evidence="8">The sequence shown here is derived from an EMBL/GenBank/DDBJ whole genome shotgun (WGS) entry which is preliminary data.</text>
</comment>
<dbReference type="InterPro" id="IPR015500">
    <property type="entry name" value="Peptidase_S8_subtilisin-rel"/>
</dbReference>
<evidence type="ECO:0000313" key="8">
    <source>
        <dbReference type="EMBL" id="GAB1316999.1"/>
    </source>
</evidence>
<feature type="region of interest" description="Disordered" evidence="6">
    <location>
        <begin position="1"/>
        <end position="44"/>
    </location>
</feature>
<feature type="region of interest" description="Disordered" evidence="6">
    <location>
        <begin position="363"/>
        <end position="389"/>
    </location>
</feature>
<evidence type="ECO:0000256" key="4">
    <source>
        <dbReference type="ARBA" id="ARBA00022825"/>
    </source>
</evidence>
<dbReference type="Gene3D" id="3.40.50.200">
    <property type="entry name" value="Peptidase S8/S53 domain"/>
    <property type="match status" value="1"/>
</dbReference>
<dbReference type="GeneID" id="98177952"/>
<dbReference type="InterPro" id="IPR036852">
    <property type="entry name" value="Peptidase_S8/S53_dom_sf"/>
</dbReference>
<feature type="region of interest" description="Disordered" evidence="6">
    <location>
        <begin position="270"/>
        <end position="332"/>
    </location>
</feature>
<dbReference type="Proteomes" id="UP001628179">
    <property type="component" value="Unassembled WGS sequence"/>
</dbReference>
<keyword evidence="9" id="KW-1185">Reference proteome</keyword>
<organism evidence="8 9">
    <name type="scientific">Madurella fahalii</name>
    <dbReference type="NCBI Taxonomy" id="1157608"/>
    <lineage>
        <taxon>Eukaryota</taxon>
        <taxon>Fungi</taxon>
        <taxon>Dikarya</taxon>
        <taxon>Ascomycota</taxon>
        <taxon>Pezizomycotina</taxon>
        <taxon>Sordariomycetes</taxon>
        <taxon>Sordariomycetidae</taxon>
        <taxon>Sordariales</taxon>
        <taxon>Sordariales incertae sedis</taxon>
        <taxon>Madurella</taxon>
    </lineage>
</organism>
<evidence type="ECO:0000259" key="7">
    <source>
        <dbReference type="Pfam" id="PF00082"/>
    </source>
</evidence>
<evidence type="ECO:0000256" key="3">
    <source>
        <dbReference type="ARBA" id="ARBA00022801"/>
    </source>
</evidence>
<keyword evidence="4" id="KW-0720">Serine protease</keyword>
<reference evidence="8 9" key="1">
    <citation type="submission" date="2024-09" db="EMBL/GenBank/DDBJ databases">
        <title>Itraconazole resistance in Madurella fahalii resulting from another homologue of gene encoding cytochrome P450 14-alpha sterol demethylase (CYP51).</title>
        <authorList>
            <person name="Yoshioka I."/>
            <person name="Fahal A.H."/>
            <person name="Kaneko S."/>
            <person name="Yaguchi T."/>
        </authorList>
    </citation>
    <scope>NUCLEOTIDE SEQUENCE [LARGE SCALE GENOMIC DNA]</scope>
    <source>
        <strain evidence="8 9">IFM 68171</strain>
    </source>
</reference>
<dbReference type="PRINTS" id="PR00723">
    <property type="entry name" value="SUBTILISIN"/>
</dbReference>
<dbReference type="Pfam" id="PF00082">
    <property type="entry name" value="Peptidase_S8"/>
    <property type="match status" value="1"/>
</dbReference>
<dbReference type="SUPFAM" id="SSF48403">
    <property type="entry name" value="Ankyrin repeat"/>
    <property type="match status" value="1"/>
</dbReference>
<feature type="compositionally biased region" description="Basic and acidic residues" evidence="6">
    <location>
        <begin position="281"/>
        <end position="297"/>
    </location>
</feature>
<keyword evidence="2" id="KW-0677">Repeat</keyword>
<feature type="compositionally biased region" description="Acidic residues" evidence="6">
    <location>
        <begin position="29"/>
        <end position="42"/>
    </location>
</feature>
<evidence type="ECO:0000256" key="1">
    <source>
        <dbReference type="ARBA" id="ARBA00022670"/>
    </source>
</evidence>
<dbReference type="PANTHER" id="PTHR24186">
    <property type="entry name" value="PROTEIN PHOSPHATASE 1 REGULATORY SUBUNIT"/>
    <property type="match status" value="1"/>
</dbReference>
<dbReference type="EMBL" id="BAAFSV010000004">
    <property type="protein sequence ID" value="GAB1316999.1"/>
    <property type="molecule type" value="Genomic_DNA"/>
</dbReference>
<accession>A0ABQ0GGY2</accession>
<proteinExistence type="predicted"/>
<gene>
    <name evidence="8" type="ORF">MFIFM68171_07209</name>
</gene>
<dbReference type="InterPro" id="IPR002110">
    <property type="entry name" value="Ankyrin_rpt"/>
</dbReference>
<evidence type="ECO:0000313" key="9">
    <source>
        <dbReference type="Proteomes" id="UP001628179"/>
    </source>
</evidence>
<dbReference type="SMART" id="SM00248">
    <property type="entry name" value="ANK"/>
    <property type="match status" value="2"/>
</dbReference>
<sequence>MSSDAEDDRERIHQLVPEDEDEGARAGDSSEEDSSDDDDDDDIKVKRARVSVETLLKRTLQQIADGAIDLTRDDCLAAFKSKELHDLATDTGDKSLPTALHLLLDDKKSDLPTVSDDQMKVLVTCLVQHGNNLLAKGDRDGKTPLYQAIDLKKEKMVEWMCEAHRNINSIFIRPSNNQCYLHFAIKKKLKYFKSMVQNADPKTLALKDSKGNTILHLAVEYKRCRKDQLSIIEDIVARSDEEVRLSYGDFNRAGNSPYLHHKKTVEDAAKDATEAAAKAASGDKSRDPGDDRGRADPAKNGPGPKKAGRPSSPQRTPNHGIAAPGQQEQTRPKLVIQSNSRAKYGSAVPFGLTLEMAGGDDSALRTPVATEPSASITKAKGKSESKKQSKVDERVVKGVERFLKLHYLRSRSDNACMDILYGRDKVSDLELYFDLSGRSSMTLSGFEALLKQLKFEDALQYVAIPKIKIEAPAEAPSAKRIHRSRLANEGSGRRDLVQVFDGLRKKGVKTILKVVVDDSLSPPHTDEAIEESLRNLDVEVWDWKKTDLCTEVIYNAAPRVREVHLYWGGNNAVLRGWSDEGGLKKLSELRTVRLHIQKGLESPKRSQQYVKEFSERIKRLGLRHDLRLIIDDGLAYRRQTDNAVRAQGIKDEQTSKHTWIDCMKKFRGLLLNAEQLNEYRQMSQSIEEPIRVALIDDGVDAMDLEYPLLGGRTFCPRDEENNLNHPYYASATGHGTTMAKLIHFMCPRAQLYVLRLEDHPFDGVRQISARSAARAIAAAVKKKVHIISMSWTIDPPEDEGVKAELEKAILDADKANILMFCSAADQGAKQTDTYPSKATQRIFTIGAAGPSGETNAWVGNPDKVHFTFPGDRVEILDGAVVGPAKEVSGSSVATALAAGFAALVLYCVQVRLWHAPGPEKAQVRREFEALKRYDQLTKAFRNSIGTSPESKYKFITVWEAFGSIVDERHKYDDPVQLVEAIARLGARFCLRVML</sequence>
<dbReference type="InterPro" id="IPR036770">
    <property type="entry name" value="Ankyrin_rpt-contain_sf"/>
</dbReference>
<dbReference type="InterPro" id="IPR000209">
    <property type="entry name" value="Peptidase_S8/S53_dom"/>
</dbReference>
<dbReference type="SUPFAM" id="SSF52743">
    <property type="entry name" value="Subtilisin-like"/>
    <property type="match status" value="1"/>
</dbReference>
<name>A0ABQ0GGY2_9PEZI</name>
<evidence type="ECO:0000256" key="5">
    <source>
        <dbReference type="ARBA" id="ARBA00023043"/>
    </source>
</evidence>
<dbReference type="RefSeq" id="XP_070918730.1">
    <property type="nucleotide sequence ID" value="XM_071062629.1"/>
</dbReference>
<dbReference type="CDD" id="cd07491">
    <property type="entry name" value="Peptidases_S8_7"/>
    <property type="match status" value="1"/>
</dbReference>
<feature type="domain" description="Peptidase S8/S53" evidence="7">
    <location>
        <begin position="690"/>
        <end position="905"/>
    </location>
</feature>
<keyword evidence="5" id="KW-0040">ANK repeat</keyword>
<keyword evidence="3" id="KW-0378">Hydrolase</keyword>
<dbReference type="Gene3D" id="1.25.40.20">
    <property type="entry name" value="Ankyrin repeat-containing domain"/>
    <property type="match status" value="1"/>
</dbReference>
<keyword evidence="1" id="KW-0645">Protease</keyword>
<dbReference type="PANTHER" id="PTHR24186:SF38">
    <property type="entry name" value="ANKYRIN REPEAT FAMILY PROTEIN"/>
    <property type="match status" value="1"/>
</dbReference>
<evidence type="ECO:0000256" key="2">
    <source>
        <dbReference type="ARBA" id="ARBA00022737"/>
    </source>
</evidence>
<protein>
    <recommendedName>
        <fullName evidence="7">Peptidase S8/S53 domain-containing protein</fullName>
    </recommendedName>
</protein>